<evidence type="ECO:0008006" key="4">
    <source>
        <dbReference type="Google" id="ProtNLM"/>
    </source>
</evidence>
<dbReference type="AlphaFoldDB" id="A0A5J6JPM8"/>
<dbReference type="Proteomes" id="UP000325563">
    <property type="component" value="Chromosome"/>
</dbReference>
<dbReference type="Gene3D" id="1.25.10.10">
    <property type="entry name" value="Leucine-rich Repeat Variant"/>
    <property type="match status" value="1"/>
</dbReference>
<protein>
    <recommendedName>
        <fullName evidence="4">PE-PGRS family protein</fullName>
    </recommendedName>
</protein>
<evidence type="ECO:0000313" key="2">
    <source>
        <dbReference type="EMBL" id="QEV49458.1"/>
    </source>
</evidence>
<dbReference type="InterPro" id="IPR016024">
    <property type="entry name" value="ARM-type_fold"/>
</dbReference>
<evidence type="ECO:0000313" key="3">
    <source>
        <dbReference type="Proteomes" id="UP000325563"/>
    </source>
</evidence>
<dbReference type="SUPFAM" id="SSF48371">
    <property type="entry name" value="ARM repeat"/>
    <property type="match status" value="1"/>
</dbReference>
<dbReference type="InterPro" id="IPR011989">
    <property type="entry name" value="ARM-like"/>
</dbReference>
<dbReference type="EMBL" id="CP023692">
    <property type="protein sequence ID" value="QEV49458.1"/>
    <property type="molecule type" value="Genomic_DNA"/>
</dbReference>
<dbReference type="GeneID" id="95615607"/>
<proteinExistence type="predicted"/>
<sequence>MSDVGGDFLRACDVDDGLVQEWFGGLMWNPGLTGSVLARLLTVEGLPRPASWITICSLDKEKTAVLAASPQVEHRLWLIENGNADVDVLAAFARDPDPRVRTFYATFAGDFGRRIPAGVVEALAEDSEVRVRRRATQWEMPTAVRARLAEDRDAGVRAAALTPALWPCLPASVQERLLADPEPKVRAALAKMFPDEPKDQLDTPPTETRIQDPDPAVRRAAAEDPRVPTELALELSQDPDDAVRLALSMREDLTEAQRSAITYVVPHGYHTPPRWIVESGHEPEVARRAATSEHVLLRRSIAMQQHLPDDVVKRLASDEDFFVKLTLCQYGDKAPHDLVVEMYAHWHGLTWSNLRFHPNFAKPGLARYADHPNPRLRHAALDDPDGGPDLVMQLIDDPEVGPWALRDPRLPSGELLRRLALPGSARHAAANPALSPAEMHRLLDLAGVTSPPDPR</sequence>
<dbReference type="KEGG" id="svn:CP980_34365"/>
<feature type="region of interest" description="Disordered" evidence="1">
    <location>
        <begin position="193"/>
        <end position="225"/>
    </location>
</feature>
<gene>
    <name evidence="2" type="ORF">CP980_34365</name>
</gene>
<feature type="compositionally biased region" description="Basic and acidic residues" evidence="1">
    <location>
        <begin position="209"/>
        <end position="225"/>
    </location>
</feature>
<accession>A0A5J6JPM8</accession>
<evidence type="ECO:0000256" key="1">
    <source>
        <dbReference type="SAM" id="MobiDB-lite"/>
    </source>
</evidence>
<name>A0A5J6JPM8_STRVI</name>
<reference evidence="2 3" key="1">
    <citation type="submission" date="2017-09" db="EMBL/GenBank/DDBJ databases">
        <authorList>
            <person name="Lee N."/>
            <person name="Cho B.-K."/>
        </authorList>
    </citation>
    <scope>NUCLEOTIDE SEQUENCE [LARGE SCALE GENOMIC DNA]</scope>
    <source>
        <strain evidence="2 3">ATCC 27476</strain>
    </source>
</reference>
<dbReference type="RefSeq" id="WP_150529979.1">
    <property type="nucleotide sequence ID" value="NZ_BNBW01000006.1"/>
</dbReference>
<keyword evidence="3" id="KW-1185">Reference proteome</keyword>
<organism evidence="2 3">
    <name type="scientific">Streptomyces vinaceus</name>
    <dbReference type="NCBI Taxonomy" id="1960"/>
    <lineage>
        <taxon>Bacteria</taxon>
        <taxon>Bacillati</taxon>
        <taxon>Actinomycetota</taxon>
        <taxon>Actinomycetes</taxon>
        <taxon>Kitasatosporales</taxon>
        <taxon>Streptomycetaceae</taxon>
        <taxon>Streptomyces</taxon>
    </lineage>
</organism>